<proteinExistence type="predicted"/>
<feature type="compositionally biased region" description="Polar residues" evidence="1">
    <location>
        <begin position="194"/>
        <end position="203"/>
    </location>
</feature>
<dbReference type="EMBL" id="HBHT01015689">
    <property type="protein sequence ID" value="CAD9962329.1"/>
    <property type="molecule type" value="Transcribed_RNA"/>
</dbReference>
<feature type="domain" description="Orc1-like AAA ATPase" evidence="2">
    <location>
        <begin position="49"/>
        <end position="274"/>
    </location>
</feature>
<organism evidence="3">
    <name type="scientific">Entomoneis paludosa</name>
    <dbReference type="NCBI Taxonomy" id="265537"/>
    <lineage>
        <taxon>Eukaryota</taxon>
        <taxon>Sar</taxon>
        <taxon>Stramenopiles</taxon>
        <taxon>Ochrophyta</taxon>
        <taxon>Bacillariophyta</taxon>
        <taxon>Bacillariophyceae</taxon>
        <taxon>Bacillariophycidae</taxon>
        <taxon>Entomoneidaceae</taxon>
        <taxon>Entomoneis</taxon>
    </lineage>
</organism>
<feature type="region of interest" description="Disordered" evidence="1">
    <location>
        <begin position="189"/>
        <end position="214"/>
    </location>
</feature>
<dbReference type="InterPro" id="IPR041664">
    <property type="entry name" value="AAA_16"/>
</dbReference>
<reference evidence="3" key="1">
    <citation type="submission" date="2021-01" db="EMBL/GenBank/DDBJ databases">
        <authorList>
            <person name="Corre E."/>
            <person name="Pelletier E."/>
            <person name="Niang G."/>
            <person name="Scheremetjew M."/>
            <person name="Finn R."/>
            <person name="Kale V."/>
            <person name="Holt S."/>
            <person name="Cochrane G."/>
            <person name="Meng A."/>
            <person name="Brown T."/>
            <person name="Cohen L."/>
        </authorList>
    </citation>
    <scope>NUCLEOTIDE SEQUENCE</scope>
    <source>
        <strain evidence="3">CCMP125</strain>
    </source>
</reference>
<evidence type="ECO:0000313" key="3">
    <source>
        <dbReference type="EMBL" id="CAD9962329.1"/>
    </source>
</evidence>
<evidence type="ECO:0000256" key="1">
    <source>
        <dbReference type="SAM" id="MobiDB-lite"/>
    </source>
</evidence>
<protein>
    <recommendedName>
        <fullName evidence="2">Orc1-like AAA ATPase domain-containing protein</fullName>
    </recommendedName>
</protein>
<gene>
    <name evidence="3" type="ORF">APAL1065_LOCUS10464</name>
</gene>
<dbReference type="InterPro" id="IPR053159">
    <property type="entry name" value="Hybrid_Histidine_Kinase"/>
</dbReference>
<dbReference type="Pfam" id="PF13191">
    <property type="entry name" value="AAA_16"/>
    <property type="match status" value="1"/>
</dbReference>
<dbReference type="InterPro" id="IPR025662">
    <property type="entry name" value="Sigma_54_int_dom_ATP-bd_1"/>
</dbReference>
<sequence>MSGPKPEDDSTSMTGGDGTQGSVSRRSRLIDSNTQDFSKNRLQFHKMDLVGREEEVKTLQGCLQHHVKNKKSHVVMIRGESGTGKTRLAESIADTLASPPFGGDKTLMVRGKFDLLLQDEPYIGVISAMEDLLDRVSQLQTSNPDKYNTIVRNLTKKLDTAELKLLVHMVPFFNVIVGNHLKKLKKEEMKRRNSLGSNDSVGSRDSGDKNSSDAIDNAKSQFQETFKRFIRVITKSYAPLVILLDDLQWADNASLDLMEHILLGQEEDHYSLFVIGLYRSNEVDETHILNKHISHLRDRHSNNKIVLTQVTVGNLSEGVVRTYAKALLSMQNAEGDEKTRIESLARVLFQKTQGNIFSLISFLNMLNEKKYVVYQLNSEKWSWNMKDIEMKTQSTENVVSLLLDRMQALENNSSRDLLRLMACLGSTCQESVLVTLWSQMQMLLYPTESPEEFKEDLKKSLTDLVQTQGFVLEVGGSDNTKRKYKWIHDTIQEAALMLTPLAERNSYQRQVGEILAQFLKPKELESVIFVVAQLVSHAPDEVKDPKKRLWFANFNLRASQRAAKVAAFANAKRFAFKGIAFLPKDKWQSCTSLTRNLYMNLIQSLRICGEIPEMEKYCSVFLSAQKDEPIEVRLGAYQNLLTGIFYADPKGRGSEAIEIGFKALKELGCKFPKGGMGIVFNTLKGVGFLKKVKKKIMAAASDSKSLNLTMMKTPKDKLESTKLMYALMDILYLTKDSRFPLVIIKYIEYTVEYGIAPHAPSVFGLACALMTGVLNDLEGGAVYAKFALQIMDQVKYRPINTGTMMMSYSLGLAWTTPVSDVAKQMVLSYDMGLRTGEREYTAIAAFQYINFSLQTGKHLDDLETDCRFYLGRLRREEIHLTGDYVEFALFVVMTLKGGDTSKVMANIKRGVTGRPNSRSPASEKDHFYVYWTKKLLAAHMGDFETCAKSSIAHGDIIKQAFPGSPGSMVDPLVRGLSCMVVARRTGSKNMLKEGKRLWAIIKDWIKQGNPNVIHYDAILDAEHDAISQKDAAKVMKKYERAVSLAAAGGFPHDAALFYECWGLYALENLGDKEEAEHRLKQSFYLYKEWGAYGRLESMKTKYSKQLEGVAAAVAKDSDTILYSQPSISVKRATDDRSVSTNQDFSGPL</sequence>
<dbReference type="Gene3D" id="3.40.50.300">
    <property type="entry name" value="P-loop containing nucleotide triphosphate hydrolases"/>
    <property type="match status" value="1"/>
</dbReference>
<dbReference type="PANTHER" id="PTHR43642:SF1">
    <property type="entry name" value="HYBRID SIGNAL TRANSDUCTION HISTIDINE KINASE G"/>
    <property type="match status" value="1"/>
</dbReference>
<dbReference type="PANTHER" id="PTHR43642">
    <property type="entry name" value="HYBRID SIGNAL TRANSDUCTION HISTIDINE KINASE G"/>
    <property type="match status" value="1"/>
</dbReference>
<dbReference type="AlphaFoldDB" id="A0A7S2Y9V2"/>
<dbReference type="PROSITE" id="PS00675">
    <property type="entry name" value="SIGMA54_INTERACT_1"/>
    <property type="match status" value="1"/>
</dbReference>
<feature type="region of interest" description="Disordered" evidence="1">
    <location>
        <begin position="1"/>
        <end position="34"/>
    </location>
</feature>
<dbReference type="SUPFAM" id="SSF52540">
    <property type="entry name" value="P-loop containing nucleoside triphosphate hydrolases"/>
    <property type="match status" value="1"/>
</dbReference>
<feature type="compositionally biased region" description="Polar residues" evidence="1">
    <location>
        <begin position="20"/>
        <end position="34"/>
    </location>
</feature>
<name>A0A7S2Y9V2_9STRA</name>
<evidence type="ECO:0000259" key="2">
    <source>
        <dbReference type="Pfam" id="PF13191"/>
    </source>
</evidence>
<accession>A0A7S2Y9V2</accession>
<dbReference type="InterPro" id="IPR027417">
    <property type="entry name" value="P-loop_NTPase"/>
</dbReference>